<keyword evidence="2" id="KW-1185">Reference proteome</keyword>
<sequence>MNINPDSARDIPCKNVLIYGYCKYENKGCAFAHPASSKSSTIKTNSANASTIATGDATDASPPAEPKRKFNMNTPSFQPSVSGLTNKFSALSPKLKEIPVFVPASMESSENPITQSSIANVSTATNSGSTGVPGASVNASTPAENNSPFTSRKFNVSTPSFTPSNTTEAPLSSPAANFTSSAPTQPKLANPYASSSAADFMYHHSSGASAYPLHHHLYAPAPPPRLAMPLGRHETNASAMFIPNDLRELLTRKNEATLQTMPHSTLPDHVGVYHTLVPIDSSFDNVSKEYHLPSHVYKVLSNADGLPYAMRRIDYGTSLRIVNELPFRTVKRWRSVKNPNVIHLQDAFTSVAFSTQGEPSLCLVYDYYPLADTLSERHLSRKLGSKLEPVTEDLLWTYAIQITGALLDIHQAGLYAGSSISLSKILVTNKNRVRLGAVCVDDILEFENLDSDRNEIGSEAVVEKLQLGDVIRFGKIILDLAATTLPAGLRNGSIEEMIANLSRSSSTSFSGEFLETLRVLNSAESEFSLINFYTRYLSQRALKLINGLQDSTDYYEGQLSSELENARLFRLMTKIDYLLSQSDKEDEVNGNLFVIKLFRDFVFQTTDETGKPKVDLSRVLVNLNKLDVGVDEKILLVSREEDSCLMVSYKEIKDIMDQTFRNIFR</sequence>
<dbReference type="Proteomes" id="UP000326582">
    <property type="component" value="Chromosome 2"/>
</dbReference>
<reference evidence="2" key="1">
    <citation type="journal article" date="2019" name="MBio">
        <title>Comparative genomics for the elucidation of multidrug resistance (MDR) in Candida lusitaniae.</title>
        <authorList>
            <person name="Kannan A."/>
            <person name="Asner S.A."/>
            <person name="Trachsel E."/>
            <person name="Kelly S."/>
            <person name="Parker J."/>
            <person name="Sanglard D."/>
        </authorList>
    </citation>
    <scope>NUCLEOTIDE SEQUENCE [LARGE SCALE GENOMIC DNA]</scope>
    <source>
        <strain evidence="2">P1</strain>
    </source>
</reference>
<name>A0ACD0WFS8_CLALS</name>
<gene>
    <name evidence="1" type="ORF">EJF14_20023</name>
</gene>
<organism evidence="1 2">
    <name type="scientific">Clavispora lusitaniae</name>
    <name type="common">Candida lusitaniae</name>
    <dbReference type="NCBI Taxonomy" id="36911"/>
    <lineage>
        <taxon>Eukaryota</taxon>
        <taxon>Fungi</taxon>
        <taxon>Dikarya</taxon>
        <taxon>Ascomycota</taxon>
        <taxon>Saccharomycotina</taxon>
        <taxon>Pichiomycetes</taxon>
        <taxon>Metschnikowiaceae</taxon>
        <taxon>Clavispora</taxon>
    </lineage>
</organism>
<proteinExistence type="predicted"/>
<dbReference type="EMBL" id="CP038485">
    <property type="protein sequence ID" value="QFZ26128.1"/>
    <property type="molecule type" value="Genomic_DNA"/>
</dbReference>
<accession>A0ACD0WFS8</accession>
<protein>
    <submittedName>
        <fullName evidence="1">PAB-dependent poly(A)-specific ribonuclease subunit</fullName>
    </submittedName>
</protein>
<evidence type="ECO:0000313" key="2">
    <source>
        <dbReference type="Proteomes" id="UP000326582"/>
    </source>
</evidence>
<evidence type="ECO:0000313" key="1">
    <source>
        <dbReference type="EMBL" id="QFZ26128.1"/>
    </source>
</evidence>